<organism evidence="2 3">
    <name type="scientific">Phocaeicola vulgatus str. 3975 RP4</name>
    <dbReference type="NCBI Taxonomy" id="1339352"/>
    <lineage>
        <taxon>Bacteria</taxon>
        <taxon>Pseudomonadati</taxon>
        <taxon>Bacteroidota</taxon>
        <taxon>Bacteroidia</taxon>
        <taxon>Bacteroidales</taxon>
        <taxon>Bacteroidaceae</taxon>
        <taxon>Phocaeicola</taxon>
    </lineage>
</organism>
<dbReference type="Proteomes" id="UP000027661">
    <property type="component" value="Unassembled WGS sequence"/>
</dbReference>
<evidence type="ECO:0000313" key="2">
    <source>
        <dbReference type="EMBL" id="KDS42916.1"/>
    </source>
</evidence>
<feature type="transmembrane region" description="Helical" evidence="1">
    <location>
        <begin position="27"/>
        <end position="46"/>
    </location>
</feature>
<gene>
    <name evidence="2" type="ORF">M099_4626</name>
</gene>
<keyword evidence="1" id="KW-0812">Transmembrane</keyword>
<protein>
    <recommendedName>
        <fullName evidence="4">DUF4133 domain-containing protein</fullName>
    </recommendedName>
</protein>
<dbReference type="EMBL" id="JNHM01000180">
    <property type="protein sequence ID" value="KDS42916.1"/>
    <property type="molecule type" value="Genomic_DNA"/>
</dbReference>
<comment type="caution">
    <text evidence="2">The sequence shown here is derived from an EMBL/GenBank/DDBJ whole genome shotgun (WGS) entry which is preliminary data.</text>
</comment>
<feature type="transmembrane region" description="Helical" evidence="1">
    <location>
        <begin position="52"/>
        <end position="72"/>
    </location>
</feature>
<keyword evidence="1" id="KW-0472">Membrane</keyword>
<dbReference type="AlphaFoldDB" id="A0A069S183"/>
<reference evidence="2 3" key="1">
    <citation type="submission" date="2014-04" db="EMBL/GenBank/DDBJ databases">
        <authorList>
            <person name="Sears C."/>
            <person name="Carroll K."/>
            <person name="Sack B.R."/>
            <person name="Qadri F."/>
            <person name="Myers L.L."/>
            <person name="Chung G.-T."/>
            <person name="Escheverria P."/>
            <person name="Fraser C.M."/>
            <person name="Sadzewicz L."/>
            <person name="Shefchek K.A."/>
            <person name="Tallon L."/>
            <person name="Das S.P."/>
            <person name="Daugherty S."/>
            <person name="Mongodin E.F."/>
        </authorList>
    </citation>
    <scope>NUCLEOTIDE SEQUENCE [LARGE SCALE GENOMIC DNA]</scope>
    <source>
        <strain evidence="2 3">3975 RP4</strain>
    </source>
</reference>
<sequence>MSKEYPSYNVYKGLQKPLIFKGFKGKFIYIGGACIISALLLCAIVSTLASFMWGGITLVIVMFGGLGITSQLQRKGLHRKDKRKGIYIVSRTFVRDRKK</sequence>
<accession>A0A069S183</accession>
<name>A0A069S183_PHOVU</name>
<proteinExistence type="predicted"/>
<evidence type="ECO:0000256" key="1">
    <source>
        <dbReference type="SAM" id="Phobius"/>
    </source>
</evidence>
<evidence type="ECO:0008006" key="4">
    <source>
        <dbReference type="Google" id="ProtNLM"/>
    </source>
</evidence>
<dbReference type="RefSeq" id="WP_007856468.1">
    <property type="nucleotide sequence ID" value="NZ_JNHM01000180.1"/>
</dbReference>
<keyword evidence="1" id="KW-1133">Transmembrane helix</keyword>
<evidence type="ECO:0000313" key="3">
    <source>
        <dbReference type="Proteomes" id="UP000027661"/>
    </source>
</evidence>